<evidence type="ECO:0000313" key="10">
    <source>
        <dbReference type="EMBL" id="MBM6997408.1"/>
    </source>
</evidence>
<dbReference type="InterPro" id="IPR046953">
    <property type="entry name" value="Spore_GerAC-like_C"/>
</dbReference>
<feature type="domain" description="Spore germination protein N-terminal" evidence="9">
    <location>
        <begin position="27"/>
        <end position="199"/>
    </location>
</feature>
<evidence type="ECO:0000256" key="6">
    <source>
        <dbReference type="ARBA" id="ARBA00023139"/>
    </source>
</evidence>
<evidence type="ECO:0000256" key="1">
    <source>
        <dbReference type="ARBA" id="ARBA00004635"/>
    </source>
</evidence>
<dbReference type="InterPro" id="IPR008844">
    <property type="entry name" value="Spore_GerAC-like"/>
</dbReference>
<feature type="domain" description="Spore germination GerAC-like C-terminal" evidence="8">
    <location>
        <begin position="226"/>
        <end position="391"/>
    </location>
</feature>
<dbReference type="InterPro" id="IPR057336">
    <property type="entry name" value="GerAC_N"/>
</dbReference>
<gene>
    <name evidence="10" type="ORF">IM700_017245</name>
</gene>
<evidence type="ECO:0000256" key="5">
    <source>
        <dbReference type="ARBA" id="ARBA00023136"/>
    </source>
</evidence>
<evidence type="ECO:0000256" key="3">
    <source>
        <dbReference type="ARBA" id="ARBA00022544"/>
    </source>
</evidence>
<dbReference type="InterPro" id="IPR038501">
    <property type="entry name" value="Spore_GerAC_C_sf"/>
</dbReference>
<comment type="caution">
    <text evidence="10">The sequence shown here is derived from an EMBL/GenBank/DDBJ whole genome shotgun (WGS) entry which is preliminary data.</text>
</comment>
<evidence type="ECO:0000259" key="9">
    <source>
        <dbReference type="Pfam" id="PF25198"/>
    </source>
</evidence>
<evidence type="ECO:0000256" key="7">
    <source>
        <dbReference type="ARBA" id="ARBA00023288"/>
    </source>
</evidence>
<dbReference type="PROSITE" id="PS51257">
    <property type="entry name" value="PROKAR_LIPOPROTEIN"/>
    <property type="match status" value="1"/>
</dbReference>
<dbReference type="Pfam" id="PF25198">
    <property type="entry name" value="Spore_GerAC_N"/>
    <property type="match status" value="1"/>
</dbReference>
<comment type="similarity">
    <text evidence="2">Belongs to the GerABKC lipoprotein family.</text>
</comment>
<evidence type="ECO:0000313" key="11">
    <source>
        <dbReference type="Proteomes" id="UP001516620"/>
    </source>
</evidence>
<dbReference type="NCBIfam" id="TIGR02887">
    <property type="entry name" value="spore_ger_x_C"/>
    <property type="match status" value="1"/>
</dbReference>
<dbReference type="EMBL" id="JADCNN020000018">
    <property type="protein sequence ID" value="MBM6997408.1"/>
    <property type="molecule type" value="Genomic_DNA"/>
</dbReference>
<comment type="subcellular location">
    <subcellularLocation>
        <location evidence="1">Membrane</location>
        <topology evidence="1">Lipid-anchor</topology>
    </subcellularLocation>
</comment>
<proteinExistence type="inferred from homology"/>
<sequence>MCRQGKRFVLFPISLALIVLLSGCWNHNELNELSIVLAIGIDKMDDHHYEVSFQVVDPNQMSRTRSSDRTPTSILSVRAESISEALRKTAGMSSRKLYTSHLQILFLDEATAKQGINEPMDWLLRDYEIRPVFDLVIVRDHTAKDALSFVTSTELLPALDMHKALKLSYKSWAPTVYSRAKDFLESLSKDGIEPVITGLQLGSQIDRAQTMDNVKKSTQHANYYYSGIGVFQEDHLVGWMNESESRAYNYLTNHVVSSVNKIDCPDSNFQYTLEIIDANANLQPRVVNDNPVLEASIKIVSNIHEMGCNNIDLKKEDDLLKLQKLAADQFVDTLNLGIQKAQSLGADIFGFGEAFHRAYPAKWHEWKGDWDRRFQEMDVTVSVNMEIQRNGKIISPFGMKQNKQE</sequence>
<dbReference type="Pfam" id="PF05504">
    <property type="entry name" value="Spore_GerAC"/>
    <property type="match status" value="1"/>
</dbReference>
<keyword evidence="3" id="KW-0309">Germination</keyword>
<evidence type="ECO:0000256" key="2">
    <source>
        <dbReference type="ARBA" id="ARBA00007886"/>
    </source>
</evidence>
<reference evidence="10 11" key="1">
    <citation type="submission" date="2021-01" db="EMBL/GenBank/DDBJ databases">
        <title>Paenibacillus sp.nov. isolated from the rhizosphere soil of tomato plant.</title>
        <authorList>
            <person name="Thin K.K."/>
            <person name="Zhang X."/>
            <person name="He S."/>
        </authorList>
    </citation>
    <scope>NUCLEOTIDE SEQUENCE [LARGE SCALE GENOMIC DNA]</scope>
    <source>
        <strain evidence="10 11">DXFW5</strain>
    </source>
</reference>
<dbReference type="RefSeq" id="WP_193418470.1">
    <property type="nucleotide sequence ID" value="NZ_JADCNN020000018.1"/>
</dbReference>
<dbReference type="Gene3D" id="6.20.190.10">
    <property type="entry name" value="Nutrient germinant receptor protein C, domain 1"/>
    <property type="match status" value="1"/>
</dbReference>
<organism evidence="10 11">
    <name type="scientific">Paenibacillus rhizolycopersici</name>
    <dbReference type="NCBI Taxonomy" id="2780073"/>
    <lineage>
        <taxon>Bacteria</taxon>
        <taxon>Bacillati</taxon>
        <taxon>Bacillota</taxon>
        <taxon>Bacilli</taxon>
        <taxon>Bacillales</taxon>
        <taxon>Paenibacillaceae</taxon>
        <taxon>Paenibacillus</taxon>
    </lineage>
</organism>
<accession>A0ABS2HAK5</accession>
<keyword evidence="11" id="KW-1185">Reference proteome</keyword>
<name>A0ABS2HAK5_9BACL</name>
<evidence type="ECO:0000259" key="8">
    <source>
        <dbReference type="Pfam" id="PF05504"/>
    </source>
</evidence>
<dbReference type="Gene3D" id="3.30.300.210">
    <property type="entry name" value="Nutrient germinant receptor protein C, domain 3"/>
    <property type="match status" value="1"/>
</dbReference>
<keyword evidence="5" id="KW-0472">Membrane</keyword>
<protein>
    <submittedName>
        <fullName evidence="10">Ger(X)C family spore germination protein</fullName>
    </submittedName>
</protein>
<dbReference type="PANTHER" id="PTHR35789">
    <property type="entry name" value="SPORE GERMINATION PROTEIN B3"/>
    <property type="match status" value="1"/>
</dbReference>
<keyword evidence="7" id="KW-0449">Lipoprotein</keyword>
<evidence type="ECO:0000256" key="4">
    <source>
        <dbReference type="ARBA" id="ARBA00022729"/>
    </source>
</evidence>
<keyword evidence="4" id="KW-0732">Signal</keyword>
<keyword evidence="6" id="KW-0564">Palmitate</keyword>
<dbReference type="PANTHER" id="PTHR35789:SF1">
    <property type="entry name" value="SPORE GERMINATION PROTEIN B3"/>
    <property type="match status" value="1"/>
</dbReference>
<dbReference type="Proteomes" id="UP001516620">
    <property type="component" value="Unassembled WGS sequence"/>
</dbReference>